<dbReference type="EMBL" id="FRAC01000006">
    <property type="protein sequence ID" value="SHJ43956.1"/>
    <property type="molecule type" value="Genomic_DNA"/>
</dbReference>
<protein>
    <submittedName>
        <fullName evidence="1">Uncharacterized protein</fullName>
    </submittedName>
</protein>
<reference evidence="1 2" key="1">
    <citation type="submission" date="2016-11" db="EMBL/GenBank/DDBJ databases">
        <authorList>
            <person name="Jaros S."/>
            <person name="Januszkiewicz K."/>
            <person name="Wedrychowicz H."/>
        </authorList>
    </citation>
    <scope>NUCLEOTIDE SEQUENCE [LARGE SCALE GENOMIC DNA]</scope>
    <source>
        <strain evidence="1 2">DSM 15929</strain>
    </source>
</reference>
<accession>A0A1M6JB55</accession>
<gene>
    <name evidence="1" type="ORF">SAMN02745136_00009</name>
</gene>
<keyword evidence="2" id="KW-1185">Reference proteome</keyword>
<dbReference type="STRING" id="1121322.SAMN02745136_00009"/>
<proteinExistence type="predicted"/>
<evidence type="ECO:0000313" key="2">
    <source>
        <dbReference type="Proteomes" id="UP000184386"/>
    </source>
</evidence>
<evidence type="ECO:0000313" key="1">
    <source>
        <dbReference type="EMBL" id="SHJ43956.1"/>
    </source>
</evidence>
<name>A0A1M6JB55_9FIRM</name>
<sequence>MEIVKKVIGKHKNILTFATGVQSLHGMHVSVLFRMERNRC</sequence>
<organism evidence="1 2">
    <name type="scientific">Anaerocolumna jejuensis DSM 15929</name>
    <dbReference type="NCBI Taxonomy" id="1121322"/>
    <lineage>
        <taxon>Bacteria</taxon>
        <taxon>Bacillati</taxon>
        <taxon>Bacillota</taxon>
        <taxon>Clostridia</taxon>
        <taxon>Lachnospirales</taxon>
        <taxon>Lachnospiraceae</taxon>
        <taxon>Anaerocolumna</taxon>
    </lineage>
</organism>
<dbReference type="AlphaFoldDB" id="A0A1M6JB55"/>
<dbReference type="Proteomes" id="UP000184386">
    <property type="component" value="Unassembled WGS sequence"/>
</dbReference>